<evidence type="ECO:0000256" key="3">
    <source>
        <dbReference type="ARBA" id="ARBA00007614"/>
    </source>
</evidence>
<comment type="subcellular location">
    <subcellularLocation>
        <location evidence="1">Cytoplasm</location>
    </subcellularLocation>
</comment>
<comment type="catalytic activity">
    <reaction evidence="13">
        <text>UMP + ATP = UDP + ADP</text>
        <dbReference type="Rhea" id="RHEA:24400"/>
        <dbReference type="ChEBI" id="CHEBI:30616"/>
        <dbReference type="ChEBI" id="CHEBI:57865"/>
        <dbReference type="ChEBI" id="CHEBI:58223"/>
        <dbReference type="ChEBI" id="CHEBI:456216"/>
        <dbReference type="EC" id="2.7.4.22"/>
    </reaction>
</comment>
<keyword evidence="6" id="KW-0963">Cytoplasm</keyword>
<dbReference type="GO" id="GO:0044210">
    <property type="term" value="P:'de novo' CTP biosynthetic process"/>
    <property type="evidence" value="ECO:0007669"/>
    <property type="project" value="UniProtKB-UniPathway"/>
</dbReference>
<dbReference type="InterPro" id="IPR011817">
    <property type="entry name" value="Uridylate_kinase"/>
</dbReference>
<dbReference type="UniPathway" id="UPA00159">
    <property type="reaction ID" value="UER00275"/>
</dbReference>
<dbReference type="FunFam" id="3.40.1160.10:FF:000001">
    <property type="entry name" value="Uridylate kinase"/>
    <property type="match status" value="1"/>
</dbReference>
<comment type="pathway">
    <text evidence="2">Pyrimidine metabolism; CTP biosynthesis via de novo pathway; UDP from UMP (UMPK route): step 1/1.</text>
</comment>
<dbReference type="Pfam" id="PF00696">
    <property type="entry name" value="AA_kinase"/>
    <property type="match status" value="1"/>
</dbReference>
<evidence type="ECO:0000256" key="13">
    <source>
        <dbReference type="ARBA" id="ARBA00047767"/>
    </source>
</evidence>
<dbReference type="CDD" id="cd04254">
    <property type="entry name" value="AAK_UMPK-PyrH-Ec"/>
    <property type="match status" value="1"/>
</dbReference>
<comment type="similarity">
    <text evidence="3">Belongs to the UMP kinase family.</text>
</comment>
<dbReference type="InterPro" id="IPR001048">
    <property type="entry name" value="Asp/Glu/Uridylate_kinase"/>
</dbReference>
<organism evidence="15">
    <name type="scientific">hydrothermal vent metagenome</name>
    <dbReference type="NCBI Taxonomy" id="652676"/>
    <lineage>
        <taxon>unclassified sequences</taxon>
        <taxon>metagenomes</taxon>
        <taxon>ecological metagenomes</taxon>
    </lineage>
</organism>
<evidence type="ECO:0000256" key="4">
    <source>
        <dbReference type="ARBA" id="ARBA00012899"/>
    </source>
</evidence>
<keyword evidence="7 15" id="KW-0808">Transferase</keyword>
<dbReference type="NCBIfam" id="TIGR02075">
    <property type="entry name" value="pyrH_bact"/>
    <property type="match status" value="1"/>
</dbReference>
<keyword evidence="11" id="KW-0665">Pyrimidine biosynthesis</keyword>
<keyword evidence="8" id="KW-0547">Nucleotide-binding</keyword>
<dbReference type="GO" id="GO:0033862">
    <property type="term" value="F:UMP kinase activity"/>
    <property type="evidence" value="ECO:0007669"/>
    <property type="project" value="UniProtKB-EC"/>
</dbReference>
<evidence type="ECO:0000256" key="10">
    <source>
        <dbReference type="ARBA" id="ARBA00022840"/>
    </source>
</evidence>
<dbReference type="GO" id="GO:0005524">
    <property type="term" value="F:ATP binding"/>
    <property type="evidence" value="ECO:0007669"/>
    <property type="project" value="UniProtKB-KW"/>
</dbReference>
<dbReference type="HAMAP" id="MF_01220_B">
    <property type="entry name" value="PyrH_B"/>
    <property type="match status" value="1"/>
</dbReference>
<evidence type="ECO:0000256" key="12">
    <source>
        <dbReference type="ARBA" id="ARBA00032092"/>
    </source>
</evidence>
<dbReference type="SUPFAM" id="SSF53633">
    <property type="entry name" value="Carbamate kinase-like"/>
    <property type="match status" value="1"/>
</dbReference>
<proteinExistence type="inferred from homology"/>
<protein>
    <recommendedName>
        <fullName evidence="5">Uridylate kinase</fullName>
        <ecNumber evidence="4">2.7.4.22</ecNumber>
    </recommendedName>
    <alternativeName>
        <fullName evidence="12">Uridine monophosphate kinase</fullName>
    </alternativeName>
</protein>
<evidence type="ECO:0000313" key="15">
    <source>
        <dbReference type="EMBL" id="VAW49425.1"/>
    </source>
</evidence>
<keyword evidence="10" id="KW-0067">ATP-binding</keyword>
<dbReference type="PANTHER" id="PTHR42833:SF4">
    <property type="entry name" value="URIDYLATE KINASE PUMPKIN, CHLOROPLASTIC"/>
    <property type="match status" value="1"/>
</dbReference>
<evidence type="ECO:0000256" key="2">
    <source>
        <dbReference type="ARBA" id="ARBA00004791"/>
    </source>
</evidence>
<evidence type="ECO:0000256" key="11">
    <source>
        <dbReference type="ARBA" id="ARBA00022975"/>
    </source>
</evidence>
<dbReference type="EMBL" id="UOFB01000350">
    <property type="protein sequence ID" value="VAW49425.1"/>
    <property type="molecule type" value="Genomic_DNA"/>
</dbReference>
<accession>A0A3B0W0R5</accession>
<dbReference type="PIRSF" id="PIRSF005650">
    <property type="entry name" value="Uridylate_kin"/>
    <property type="match status" value="1"/>
</dbReference>
<evidence type="ECO:0000256" key="5">
    <source>
        <dbReference type="ARBA" id="ARBA00016403"/>
    </source>
</evidence>
<evidence type="ECO:0000256" key="8">
    <source>
        <dbReference type="ARBA" id="ARBA00022741"/>
    </source>
</evidence>
<evidence type="ECO:0000259" key="14">
    <source>
        <dbReference type="Pfam" id="PF00696"/>
    </source>
</evidence>
<evidence type="ECO:0000256" key="9">
    <source>
        <dbReference type="ARBA" id="ARBA00022777"/>
    </source>
</evidence>
<reference evidence="15" key="1">
    <citation type="submission" date="2018-06" db="EMBL/GenBank/DDBJ databases">
        <authorList>
            <person name="Zhirakovskaya E."/>
        </authorList>
    </citation>
    <scope>NUCLEOTIDE SEQUENCE</scope>
</reference>
<keyword evidence="9 15" id="KW-0418">Kinase</keyword>
<dbReference type="PANTHER" id="PTHR42833">
    <property type="entry name" value="URIDYLATE KINASE"/>
    <property type="match status" value="1"/>
</dbReference>
<dbReference type="EC" id="2.7.4.22" evidence="4"/>
<dbReference type="Gene3D" id="3.40.1160.10">
    <property type="entry name" value="Acetylglutamate kinase-like"/>
    <property type="match status" value="1"/>
</dbReference>
<evidence type="ECO:0000256" key="6">
    <source>
        <dbReference type="ARBA" id="ARBA00022490"/>
    </source>
</evidence>
<feature type="domain" description="Aspartate/glutamate/uridylate kinase" evidence="14">
    <location>
        <begin position="6"/>
        <end position="215"/>
    </location>
</feature>
<dbReference type="InterPro" id="IPR036393">
    <property type="entry name" value="AceGlu_kinase-like_sf"/>
</dbReference>
<evidence type="ECO:0000256" key="7">
    <source>
        <dbReference type="ARBA" id="ARBA00022679"/>
    </source>
</evidence>
<name>A0A3B0W0R5_9ZZZZ</name>
<gene>
    <name evidence="15" type="ORF">MNBD_GAMMA04-1467</name>
</gene>
<sequence>MALKYKRILLKFSGEALMGSGDFGLDAGTLKAVVSQVKALRGLGVEVAIVVGGGNIFRGAQIQGSGIQRTTGDHMGMMATVMNALALRDVIESMGMNAQILSAMPIDGISAGFDANSAKKQLANGDVLVFAAGTGSPFFTTDTAAALRGIEVDAEIVLKATKVDAIYSADPMKDSNATRYEFLTYDDVIQKDLQVMDMAAFVLCREHKMPIRVFDMFKGDAVIRIVQGESEGTLVAEGER</sequence>
<dbReference type="AlphaFoldDB" id="A0A3B0W0R5"/>
<dbReference type="GO" id="GO:0005829">
    <property type="term" value="C:cytosol"/>
    <property type="evidence" value="ECO:0007669"/>
    <property type="project" value="TreeGrafter"/>
</dbReference>
<dbReference type="InterPro" id="IPR015963">
    <property type="entry name" value="Uridylate_kinase_bac"/>
</dbReference>
<evidence type="ECO:0000256" key="1">
    <source>
        <dbReference type="ARBA" id="ARBA00004496"/>
    </source>
</evidence>
<dbReference type="GO" id="GO:0006225">
    <property type="term" value="P:UDP biosynthetic process"/>
    <property type="evidence" value="ECO:0007669"/>
    <property type="project" value="TreeGrafter"/>
</dbReference>